<organism evidence="1 2">
    <name type="scientific">Marinobacter salsuginis</name>
    <dbReference type="NCBI Taxonomy" id="418719"/>
    <lineage>
        <taxon>Bacteria</taxon>
        <taxon>Pseudomonadati</taxon>
        <taxon>Pseudomonadota</taxon>
        <taxon>Gammaproteobacteria</taxon>
        <taxon>Pseudomonadales</taxon>
        <taxon>Marinobacteraceae</taxon>
        <taxon>Marinobacter</taxon>
    </lineage>
</organism>
<evidence type="ECO:0000313" key="1">
    <source>
        <dbReference type="EMBL" id="GBO86276.1"/>
    </source>
</evidence>
<comment type="caution">
    <text evidence="1">The sequence shown here is derived from an EMBL/GenBank/DDBJ whole genome shotgun (WGS) entry which is preliminary data.</text>
</comment>
<proteinExistence type="predicted"/>
<protein>
    <submittedName>
        <fullName evidence="1">Uncharacterized protein</fullName>
    </submittedName>
</protein>
<name>A0A5M3PU32_9GAMM</name>
<reference evidence="1 2" key="1">
    <citation type="journal article" date="2019" name="J. Gen. Appl. Microbiol.">
        <title>Aerobic degradation of cis-dichloroethene by the marine bacterium Marinobacter salsuginis strain 5N-3.</title>
        <authorList>
            <person name="Inoue Y."/>
            <person name="Fukunaga Y."/>
            <person name="Katsumata H."/>
            <person name="Ohji S."/>
            <person name="Hosoyama A."/>
            <person name="Mori K."/>
            <person name="Ando K."/>
        </authorList>
    </citation>
    <scope>NUCLEOTIDE SEQUENCE [LARGE SCALE GENOMIC DNA]</scope>
    <source>
        <strain evidence="1 2">5N-3</strain>
    </source>
</reference>
<dbReference type="EMBL" id="BGZH01000006">
    <property type="protein sequence ID" value="GBO86276.1"/>
    <property type="molecule type" value="Genomic_DNA"/>
</dbReference>
<accession>A0A5M3PU32</accession>
<sequence>MEALNRPTPQGLCVIHCISGQPDVIGRHLPGDDVIFHSYDQPLPSFPVGAILILHEPPLAWLKNPAQIQTSTHRILLAENPSAGAIKLAVNQIGVVRISDLASLSKAIKELFRDSALMAAQRMVEGPAV</sequence>
<evidence type="ECO:0000313" key="2">
    <source>
        <dbReference type="Proteomes" id="UP000340077"/>
    </source>
</evidence>
<gene>
    <name evidence="1" type="ORF">MS5N3_37270</name>
</gene>
<keyword evidence="2" id="KW-1185">Reference proteome</keyword>
<dbReference type="Proteomes" id="UP000340077">
    <property type="component" value="Unassembled WGS sequence"/>
</dbReference>
<dbReference type="AlphaFoldDB" id="A0A5M3PU32"/>